<dbReference type="EMBL" id="CAXHTB010000012">
    <property type="protein sequence ID" value="CAL0316706.1"/>
    <property type="molecule type" value="Genomic_DNA"/>
</dbReference>
<protein>
    <submittedName>
        <fullName evidence="1">Uncharacterized protein</fullName>
    </submittedName>
</protein>
<gene>
    <name evidence="1" type="ORF">LLUT_LOCUS17766</name>
</gene>
<evidence type="ECO:0000313" key="1">
    <source>
        <dbReference type="EMBL" id="CAL0316706.1"/>
    </source>
</evidence>
<accession>A0AAV1X756</accession>
<dbReference type="Proteomes" id="UP001497480">
    <property type="component" value="Unassembled WGS sequence"/>
</dbReference>
<proteinExistence type="predicted"/>
<sequence length="241" mass="26773">MEKRDIKTFFVSKTAILGCVGIEEAENEFCSCCEDDDYVSKEALVEDLKDELDDDLILTRTVKSIVVTHNKLMSWRVEFDLVITAKGTKEKIASGLLQPFLSHLNAAKDQMAKGGYSIILEVDGRGDATRFTKGTVERFVCFVNTPEILERVYTIESESLQIEETIAIQGNSSWGVGSPNAEPPEAKGSLNRVHDLKVLETRKSVLQKEQGMAFTHAVAASFDIDHIAALMSFSECFKHFG</sequence>
<organism evidence="1 2">
    <name type="scientific">Lupinus luteus</name>
    <name type="common">European yellow lupine</name>
    <dbReference type="NCBI Taxonomy" id="3873"/>
    <lineage>
        <taxon>Eukaryota</taxon>
        <taxon>Viridiplantae</taxon>
        <taxon>Streptophyta</taxon>
        <taxon>Embryophyta</taxon>
        <taxon>Tracheophyta</taxon>
        <taxon>Spermatophyta</taxon>
        <taxon>Magnoliopsida</taxon>
        <taxon>eudicotyledons</taxon>
        <taxon>Gunneridae</taxon>
        <taxon>Pentapetalae</taxon>
        <taxon>rosids</taxon>
        <taxon>fabids</taxon>
        <taxon>Fabales</taxon>
        <taxon>Fabaceae</taxon>
        <taxon>Papilionoideae</taxon>
        <taxon>50 kb inversion clade</taxon>
        <taxon>genistoids sensu lato</taxon>
        <taxon>core genistoids</taxon>
        <taxon>Genisteae</taxon>
        <taxon>Lupinus</taxon>
    </lineage>
</organism>
<evidence type="ECO:0000313" key="2">
    <source>
        <dbReference type="Proteomes" id="UP001497480"/>
    </source>
</evidence>
<dbReference type="PANTHER" id="PTHR31008:SF2">
    <property type="entry name" value="COP1-INTERACTING PROTEIN-LIKE PROTEIN"/>
    <property type="match status" value="1"/>
</dbReference>
<dbReference type="AlphaFoldDB" id="A0AAV1X756"/>
<keyword evidence="2" id="KW-1185">Reference proteome</keyword>
<reference evidence="1 2" key="1">
    <citation type="submission" date="2024-03" db="EMBL/GenBank/DDBJ databases">
        <authorList>
            <person name="Martinez-Hernandez J."/>
        </authorList>
    </citation>
    <scope>NUCLEOTIDE SEQUENCE [LARGE SCALE GENOMIC DNA]</scope>
</reference>
<name>A0AAV1X756_LUPLU</name>
<dbReference type="PANTHER" id="PTHR31008">
    <property type="entry name" value="COP1-INTERACTING PROTEIN-RELATED"/>
    <property type="match status" value="1"/>
</dbReference>
<comment type="caution">
    <text evidence="1">The sequence shown here is derived from an EMBL/GenBank/DDBJ whole genome shotgun (WGS) entry which is preliminary data.</text>
</comment>